<keyword evidence="1" id="KW-1133">Transmembrane helix</keyword>
<feature type="transmembrane region" description="Helical" evidence="1">
    <location>
        <begin position="385"/>
        <end position="407"/>
    </location>
</feature>
<dbReference type="STRING" id="692418.SAMN04488029_0990"/>
<feature type="transmembrane region" description="Helical" evidence="1">
    <location>
        <begin position="356"/>
        <end position="373"/>
    </location>
</feature>
<feature type="transmembrane region" description="Helical" evidence="1">
    <location>
        <begin position="427"/>
        <end position="447"/>
    </location>
</feature>
<evidence type="ECO:0000313" key="3">
    <source>
        <dbReference type="Proteomes" id="UP000192472"/>
    </source>
</evidence>
<dbReference type="Proteomes" id="UP000192472">
    <property type="component" value="Unassembled WGS sequence"/>
</dbReference>
<accession>A0A1W2G7I2</accession>
<feature type="transmembrane region" description="Helical" evidence="1">
    <location>
        <begin position="459"/>
        <end position="480"/>
    </location>
</feature>
<keyword evidence="1" id="KW-0472">Membrane</keyword>
<protein>
    <submittedName>
        <fullName evidence="2">Multidrug efflux pump subunit AcrB</fullName>
    </submittedName>
</protein>
<dbReference type="SUPFAM" id="SSF82693">
    <property type="entry name" value="Multidrug efflux transporter AcrB pore domain, PN1, PN2, PC1 and PC2 subdomains"/>
    <property type="match status" value="1"/>
</dbReference>
<feature type="transmembrane region" description="Helical" evidence="1">
    <location>
        <begin position="995"/>
        <end position="1018"/>
    </location>
</feature>
<dbReference type="SUPFAM" id="SSF82714">
    <property type="entry name" value="Multidrug efflux transporter AcrB TolC docking domain, DN and DC subdomains"/>
    <property type="match status" value="2"/>
</dbReference>
<dbReference type="GO" id="GO:0042910">
    <property type="term" value="F:xenobiotic transmembrane transporter activity"/>
    <property type="evidence" value="ECO:0007669"/>
    <property type="project" value="TreeGrafter"/>
</dbReference>
<dbReference type="PRINTS" id="PR00702">
    <property type="entry name" value="ACRIFLAVINRP"/>
</dbReference>
<dbReference type="RefSeq" id="WP_084371293.1">
    <property type="nucleotide sequence ID" value="NZ_FWYF01000001.1"/>
</dbReference>
<dbReference type="GO" id="GO:0005886">
    <property type="term" value="C:plasma membrane"/>
    <property type="evidence" value="ECO:0007669"/>
    <property type="project" value="TreeGrafter"/>
</dbReference>
<feature type="transmembrane region" description="Helical" evidence="1">
    <location>
        <begin position="12"/>
        <end position="32"/>
    </location>
</feature>
<feature type="transmembrane region" description="Helical" evidence="1">
    <location>
        <begin position="866"/>
        <end position="885"/>
    </location>
</feature>
<sequence length="1071" mass="120749">MRKVIEFFVKYPIWANAIILVGVLGGLGTYYFNLKKSFFPEREARYVSVNVSYPGASPVEMEEGVTIKIEESLKGLEGIEEVTSTSSENFVNISIRSRDGYDLDELTTEVKNAVDRINAFPVSAEKPVVAKQKSTSMAAYMGIRGTVSLLELKKAAEQVEDDFLKSGFISQVRVSGYSDLEISIEVREQDLRRYNLTFAEVASAIRMNNRDVSGGSIKTVDEEIRIRANSKEFDPSILDEIIVRANPDGTKLHLGKIADVKLQFADVPNKYFSNGKRAINIAVQKLPEEDIEKISKFLDEYVKEFNTQQDNIELSMGFDFNSMLEDRLELLVRNFGTGLVLVLLTLGFFLSLRLSFWVAMGIPISFCAMFIIGDMAGITINMLTLTGMLLVVGILVDDGIVIAENIYTHFERGKKPHEAAIDGTIEMLPSVFTSVMTTIVAFMPLIFLDNNGFTKEMAIVVIACLAFSLVEAFFVLPAHLSHKWVLEGRKTDGLYYRFRQGMERIINHVRFNMYSPFINRLLRYRWISFMAPFVFITLVMGMFAGGIIKFTPFSRPPIDDINVDLVLKPGTRETVTEEYLWSFESSIWKVHQRMLDEGRIKDTIMTDVDVQLGSTSDRQNTGSHTGAVRIDFDKLDENNISGYEVASLVRDEIGQVPEAEKFSVGAANYWGKPVAISLKSKNIVDLDKAKEEVKDALLKMSDLIDVGDDASAGQRELELKLKPLAYHLGLTQNDITQQIRQGFFGEEVQRLQVNTDEIRVWVRYPKEDRLSITQLESMKVKKNGAEYPLSELADYEIGRGITSINHFNGKRAVQVYAELADSKTTLPPILDKITNEIMPPIVNKYAGLEYSFEGQSRGSQRQTDSFMEILVPVILLMLLFITLNFRSFYQTSLILVLLPLGWACAAFGHFFHDAVVSFVSFYGMLALSGVIVNDAVVMLDQYNRNLKEGMNVMDAINKAGTARFRAILLTSLTTVAGLFPLILEKSWQAQFIIPMAISLAYGVLFGTLFILFFFPVMILCFNDIKVYITWCFRGIWLSLKGVFFGDHREILKPTKEEVEPAIIEGKKLAEY</sequence>
<keyword evidence="3" id="KW-1185">Reference proteome</keyword>
<gene>
    <name evidence="2" type="ORF">SAMN04488029_0990</name>
</gene>
<feature type="transmembrane region" description="Helical" evidence="1">
    <location>
        <begin position="330"/>
        <end position="350"/>
    </location>
</feature>
<feature type="transmembrane region" description="Helical" evidence="1">
    <location>
        <begin position="962"/>
        <end position="983"/>
    </location>
</feature>
<feature type="transmembrane region" description="Helical" evidence="1">
    <location>
        <begin position="526"/>
        <end position="548"/>
    </location>
</feature>
<dbReference type="InterPro" id="IPR001036">
    <property type="entry name" value="Acrflvin-R"/>
</dbReference>
<dbReference type="PANTHER" id="PTHR32063">
    <property type="match status" value="1"/>
</dbReference>
<dbReference type="PANTHER" id="PTHR32063:SF33">
    <property type="entry name" value="RND SUPERFAMILY EFFLUX PUMP PERMEASE COMPONENT"/>
    <property type="match status" value="1"/>
</dbReference>
<proteinExistence type="predicted"/>
<dbReference type="AlphaFoldDB" id="A0A1W2G7I2"/>
<dbReference type="Gene3D" id="3.30.70.1320">
    <property type="entry name" value="Multidrug efflux transporter AcrB pore domain like"/>
    <property type="match status" value="1"/>
</dbReference>
<dbReference type="InterPro" id="IPR027463">
    <property type="entry name" value="AcrB_DN_DC_subdom"/>
</dbReference>
<evidence type="ECO:0000313" key="2">
    <source>
        <dbReference type="EMBL" id="SMD32640.1"/>
    </source>
</evidence>
<dbReference type="Gene3D" id="1.20.1640.10">
    <property type="entry name" value="Multidrug efflux transporter AcrB transmembrane domain"/>
    <property type="match status" value="2"/>
</dbReference>
<feature type="transmembrane region" description="Helical" evidence="1">
    <location>
        <begin position="891"/>
        <end position="911"/>
    </location>
</feature>
<dbReference type="Gene3D" id="3.30.70.1430">
    <property type="entry name" value="Multidrug efflux transporter AcrB pore domain"/>
    <property type="match status" value="2"/>
</dbReference>
<dbReference type="Gene3D" id="3.30.2090.10">
    <property type="entry name" value="Multidrug efflux transporter AcrB TolC docking domain, DN and DC subdomains"/>
    <property type="match status" value="2"/>
</dbReference>
<reference evidence="2 3" key="1">
    <citation type="submission" date="2017-04" db="EMBL/GenBank/DDBJ databases">
        <authorList>
            <person name="Afonso C.L."/>
            <person name="Miller P.J."/>
            <person name="Scott M.A."/>
            <person name="Spackman E."/>
            <person name="Goraichik I."/>
            <person name="Dimitrov K.M."/>
            <person name="Suarez D.L."/>
            <person name="Swayne D.E."/>
        </authorList>
    </citation>
    <scope>NUCLEOTIDE SEQUENCE [LARGE SCALE GENOMIC DNA]</scope>
    <source>
        <strain evidence="2 3">DSM 26133</strain>
    </source>
</reference>
<dbReference type="EMBL" id="FWYF01000001">
    <property type="protein sequence ID" value="SMD32640.1"/>
    <property type="molecule type" value="Genomic_DNA"/>
</dbReference>
<dbReference type="Pfam" id="PF00873">
    <property type="entry name" value="ACR_tran"/>
    <property type="match status" value="1"/>
</dbReference>
<feature type="transmembrane region" description="Helical" evidence="1">
    <location>
        <begin position="918"/>
        <end position="942"/>
    </location>
</feature>
<evidence type="ECO:0000256" key="1">
    <source>
        <dbReference type="SAM" id="Phobius"/>
    </source>
</evidence>
<dbReference type="Gene3D" id="3.30.70.1440">
    <property type="entry name" value="Multidrug efflux transporter AcrB pore domain"/>
    <property type="match status" value="1"/>
</dbReference>
<organism evidence="2 3">
    <name type="scientific">Reichenbachiella faecimaris</name>
    <dbReference type="NCBI Taxonomy" id="692418"/>
    <lineage>
        <taxon>Bacteria</taxon>
        <taxon>Pseudomonadati</taxon>
        <taxon>Bacteroidota</taxon>
        <taxon>Cytophagia</taxon>
        <taxon>Cytophagales</taxon>
        <taxon>Reichenbachiellaceae</taxon>
        <taxon>Reichenbachiella</taxon>
    </lineage>
</organism>
<name>A0A1W2G7I2_REIFA</name>
<dbReference type="SUPFAM" id="SSF82866">
    <property type="entry name" value="Multidrug efflux transporter AcrB transmembrane domain"/>
    <property type="match status" value="2"/>
</dbReference>
<keyword evidence="1" id="KW-0812">Transmembrane</keyword>
<dbReference type="OrthoDB" id="9798415at2"/>